<dbReference type="GeneID" id="86821411"/>
<dbReference type="InterPro" id="IPR010758">
    <property type="entry name" value="Trans-2-enoyl-CoA_reductase"/>
</dbReference>
<keyword evidence="5 9" id="KW-0520">NAD</keyword>
<accession>C0CJB2</accession>
<comment type="subunit">
    <text evidence="1 9">Monomer.</text>
</comment>
<dbReference type="Pfam" id="PF12241">
    <property type="entry name" value="Enoyl_reductase"/>
    <property type="match status" value="1"/>
</dbReference>
<evidence type="ECO:0000256" key="7">
    <source>
        <dbReference type="ARBA" id="ARBA00023160"/>
    </source>
</evidence>
<evidence type="ECO:0000256" key="4">
    <source>
        <dbReference type="ARBA" id="ARBA00023002"/>
    </source>
</evidence>
<evidence type="ECO:0000256" key="2">
    <source>
        <dbReference type="ARBA" id="ARBA00022516"/>
    </source>
</evidence>
<evidence type="ECO:0000259" key="10">
    <source>
        <dbReference type="Pfam" id="PF07055"/>
    </source>
</evidence>
<feature type="active site" description="Proton donor" evidence="9">
    <location>
        <position position="232"/>
    </location>
</feature>
<feature type="binding site" evidence="9">
    <location>
        <position position="222"/>
    </location>
    <ligand>
        <name>substrate</name>
    </ligand>
</feature>
<evidence type="ECO:0000256" key="1">
    <source>
        <dbReference type="ARBA" id="ARBA00011245"/>
    </source>
</evidence>
<dbReference type="EMBL" id="ACBZ01000040">
    <property type="protein sequence ID" value="EEG50160.1"/>
    <property type="molecule type" value="Genomic_DNA"/>
</dbReference>
<dbReference type="HOGENOM" id="CLU_057698_1_0_9"/>
<dbReference type="GO" id="GO:0051287">
    <property type="term" value="F:NAD binding"/>
    <property type="evidence" value="ECO:0007669"/>
    <property type="project" value="UniProtKB-UniRule"/>
</dbReference>
<comment type="pathway">
    <text evidence="9">Lipid metabolism; fatty acid biosynthesis.</text>
</comment>
<reference evidence="13 14" key="1">
    <citation type="submission" date="2009-01" db="EMBL/GenBank/DDBJ databases">
        <authorList>
            <person name="Fulton L."/>
            <person name="Clifton S."/>
            <person name="Fulton B."/>
            <person name="Xu J."/>
            <person name="Minx P."/>
            <person name="Pepin K.H."/>
            <person name="Johnson M."/>
            <person name="Bhonagiri V."/>
            <person name="Nash W.E."/>
            <person name="Mardis E.R."/>
            <person name="Wilson R.K."/>
        </authorList>
    </citation>
    <scope>NUCLEOTIDE SEQUENCE [LARGE SCALE GENOMIC DNA]</scope>
    <source>
        <strain evidence="14">DSM 10507 / JCM 14656 / S5a33</strain>
    </source>
</reference>
<dbReference type="Pfam" id="PF07055">
    <property type="entry name" value="Eno-Rase_FAD_bd"/>
    <property type="match status" value="1"/>
</dbReference>
<dbReference type="EC" id="1.3.1.44" evidence="9"/>
<evidence type="ECO:0000256" key="6">
    <source>
        <dbReference type="ARBA" id="ARBA00023098"/>
    </source>
</evidence>
<protein>
    <recommendedName>
        <fullName evidence="9">Trans-2-enoyl-CoA reductase [NADH]</fullName>
        <shortName evidence="9">TER</shortName>
        <ecNumber evidence="9">1.3.1.44</ecNumber>
    </recommendedName>
</protein>
<dbReference type="GO" id="GO:0004318">
    <property type="term" value="F:enoyl-[acyl-carrier-protein] reductase (NADH) activity"/>
    <property type="evidence" value="ECO:0007669"/>
    <property type="project" value="TreeGrafter"/>
</dbReference>
<feature type="binding site" evidence="9">
    <location>
        <begin position="47"/>
        <end position="52"/>
    </location>
    <ligand>
        <name>NAD(+)</name>
        <dbReference type="ChEBI" id="CHEBI:57540"/>
    </ligand>
</feature>
<dbReference type="PATRIC" id="fig|476272.21.peg.3941"/>
<feature type="binding site" evidence="9">
    <location>
        <begin position="110"/>
        <end position="111"/>
    </location>
    <ligand>
        <name>NAD(+)</name>
        <dbReference type="ChEBI" id="CHEBI:57540"/>
    </ligand>
</feature>
<dbReference type="Pfam" id="PF12242">
    <property type="entry name" value="Eno-Rase_NADH_b"/>
    <property type="match status" value="1"/>
</dbReference>
<keyword evidence="2 9" id="KW-0444">Lipid biosynthesis</keyword>
<dbReference type="UniPathway" id="UPA00094"/>
<evidence type="ECO:0000256" key="5">
    <source>
        <dbReference type="ARBA" id="ARBA00023027"/>
    </source>
</evidence>
<keyword evidence="6 9" id="KW-0443">Lipid metabolism</keyword>
<keyword evidence="4 9" id="KW-0560">Oxidoreductase</keyword>
<dbReference type="Gene3D" id="3.40.50.720">
    <property type="entry name" value="NAD(P)-binding Rossmann-like Domain"/>
    <property type="match status" value="1"/>
</dbReference>
<dbReference type="InterPro" id="IPR024910">
    <property type="entry name" value="Enoyl-CoA_Rdtase_cat_dom"/>
</dbReference>
<comment type="function">
    <text evidence="9">Involved in the fatty acid synthesis (FAS II). Catalyzes the reduction of a carbon-carbon double bond in an enoyl moiety that is covalently linked to a coenzyme A (CoA).</text>
</comment>
<dbReference type="GO" id="GO:0006633">
    <property type="term" value="P:fatty acid biosynthetic process"/>
    <property type="evidence" value="ECO:0007669"/>
    <property type="project" value="UniProtKB-UniRule"/>
</dbReference>
<comment type="similarity">
    <text evidence="9">Belongs to the TER reductase family.</text>
</comment>
<feature type="binding site" evidence="9">
    <location>
        <begin position="138"/>
        <end position="139"/>
    </location>
    <ligand>
        <name>NAD(+)</name>
        <dbReference type="ChEBI" id="CHEBI:57540"/>
    </ligand>
</feature>
<dbReference type="PANTHER" id="PTHR37480:SF1">
    <property type="entry name" value="ENOYL-[ACYL-CARRIER-PROTEIN] REDUCTASE [NADH]"/>
    <property type="match status" value="1"/>
</dbReference>
<evidence type="ECO:0000259" key="11">
    <source>
        <dbReference type="Pfam" id="PF12241"/>
    </source>
</evidence>
<comment type="catalytic activity">
    <reaction evidence="8 9">
        <text>a 2,3-saturated acyl-CoA + NAD(+) = a (2E)-enoyl-CoA + NADH + H(+)</text>
        <dbReference type="Rhea" id="RHEA:18177"/>
        <dbReference type="ChEBI" id="CHEBI:15378"/>
        <dbReference type="ChEBI" id="CHEBI:57540"/>
        <dbReference type="ChEBI" id="CHEBI:57945"/>
        <dbReference type="ChEBI" id="CHEBI:58856"/>
        <dbReference type="ChEBI" id="CHEBI:65111"/>
        <dbReference type="EC" id="1.3.1.44"/>
    </reaction>
</comment>
<keyword evidence="14" id="KW-1185">Reference proteome</keyword>
<evidence type="ECO:0000313" key="13">
    <source>
        <dbReference type="EMBL" id="EEG50160.1"/>
    </source>
</evidence>
<keyword evidence="7 9" id="KW-0275">Fatty acid biosynthesis</keyword>
<dbReference type="InterPro" id="IPR024906">
    <property type="entry name" value="Eno_Rdtase_FAD-bd_dom"/>
</dbReference>
<evidence type="ECO:0000256" key="8">
    <source>
        <dbReference type="ARBA" id="ARBA00048302"/>
    </source>
</evidence>
<reference evidence="13 14" key="2">
    <citation type="submission" date="2009-02" db="EMBL/GenBank/DDBJ databases">
        <title>Draft genome sequence of Blautia hydrogenotrophica DSM 10507 (Ruminococcus hydrogenotrophicus DSM 10507).</title>
        <authorList>
            <person name="Sudarsanam P."/>
            <person name="Ley R."/>
            <person name="Guruge J."/>
            <person name="Turnbaugh P.J."/>
            <person name="Mahowald M."/>
            <person name="Liep D."/>
            <person name="Gordon J."/>
        </authorList>
    </citation>
    <scope>NUCLEOTIDE SEQUENCE [LARGE SCALE GENOMIC DNA]</scope>
    <source>
        <strain evidence="14">DSM 10507 / JCM 14656 / S5a33</strain>
    </source>
</reference>
<evidence type="ECO:0000256" key="3">
    <source>
        <dbReference type="ARBA" id="ARBA00022832"/>
    </source>
</evidence>
<gene>
    <name evidence="9" type="primary">fabV</name>
    <name evidence="13" type="ORF">RUMHYD_00930</name>
</gene>
<sequence length="393" mass="43700">MIVEPKVREYICTTAHPAGCEENVREQIAYVKAQGPKAGPKKVLVIGASTGYGLASRITAAFGCQAATLGIMFERPASGKRTATAGWYNTAAFEKFATQDGLYAKSINGDAFSAEVKKQAIDIIRRDLGQVDLVVYSLAAPRRSADGVTYSSTLKTVGSPFTEKSIDLRTNEIVTKSVEPATDKEIEGTIKVMGGEDWEDWIKVLQKAGVLAENAKTVAYSYIGPELTYPIYTHGTIGQAKNHLQKTAEKMNQELNGVTAVVSVNKALVTQASSAIPIVPLYLSILYKIMKEQGSHEDCIRQMDRLFRTKLLENPMPVDQEGRIRMDDWELDEKVQAEVMKVWAMMSTENLKEVSDIDGYWEDFYKMFGFRFEQVDYSQDVDVDVRIPSLEEN</sequence>
<dbReference type="PANTHER" id="PTHR37480">
    <property type="entry name" value="ENOYL-[ACYL-CARRIER-PROTEIN] REDUCTASE [NADH]"/>
    <property type="match status" value="1"/>
</dbReference>
<feature type="site" description="Plays an important role in discriminating NADH against NADPH" evidence="9">
    <location>
        <position position="74"/>
    </location>
</feature>
<feature type="domain" description="Trans-2-enoyl-CoA reductase-like NAD(P)H binding" evidence="12">
    <location>
        <begin position="2"/>
        <end position="78"/>
    </location>
</feature>
<organism evidence="13 14">
    <name type="scientific">Blautia hydrogenotrophica (strain DSM 10507 / JCM 14656 / S5a33)</name>
    <name type="common">Ruminococcus hydrogenotrophicus</name>
    <dbReference type="NCBI Taxonomy" id="476272"/>
    <lineage>
        <taxon>Bacteria</taxon>
        <taxon>Bacillati</taxon>
        <taxon>Bacillota</taxon>
        <taxon>Clostridia</taxon>
        <taxon>Lachnospirales</taxon>
        <taxon>Lachnospiraceae</taxon>
        <taxon>Blautia</taxon>
    </lineage>
</organism>
<dbReference type="InterPro" id="IPR050048">
    <property type="entry name" value="FabV-like_NADH_b"/>
</dbReference>
<dbReference type="HAMAP" id="MF_01838">
    <property type="entry name" value="FabV_reductase"/>
    <property type="match status" value="1"/>
</dbReference>
<dbReference type="RefSeq" id="WP_005946544.1">
    <property type="nucleotide sequence ID" value="NZ_CP136423.1"/>
</dbReference>
<feature type="domain" description="Trans-2-enoyl-CoA reductase catalytic" evidence="11">
    <location>
        <begin position="81"/>
        <end position="311"/>
    </location>
</feature>
<dbReference type="NCBIfam" id="NF043048">
    <property type="entry name" value="EnoyACPredFabV"/>
    <property type="match status" value="1"/>
</dbReference>
<dbReference type="NCBIfam" id="NF010177">
    <property type="entry name" value="PRK13656.1"/>
    <property type="match status" value="1"/>
</dbReference>
<dbReference type="AlphaFoldDB" id="C0CJB2"/>
<dbReference type="Proteomes" id="UP000003100">
    <property type="component" value="Unassembled WGS sequence"/>
</dbReference>
<dbReference type="eggNOG" id="COG3007">
    <property type="taxonomic scope" value="Bacteria"/>
</dbReference>
<keyword evidence="3 9" id="KW-0276">Fatty acid metabolism</keyword>
<evidence type="ECO:0000313" key="14">
    <source>
        <dbReference type="Proteomes" id="UP000003100"/>
    </source>
</evidence>
<proteinExistence type="inferred from homology"/>
<feature type="domain" description="Enoyl reductase FAD binding" evidence="10">
    <location>
        <begin position="318"/>
        <end position="381"/>
    </location>
</feature>
<feature type="binding site" evidence="9">
    <location>
        <begin position="73"/>
        <end position="74"/>
    </location>
    <ligand>
        <name>NAD(+)</name>
        <dbReference type="ChEBI" id="CHEBI:57540"/>
    </ligand>
</feature>
<name>C0CJB2_BLAHS</name>
<dbReference type="GO" id="GO:0050343">
    <property type="term" value="F:trans-2-enoyl-CoA reductase (NADH) activity"/>
    <property type="evidence" value="ECO:0007669"/>
    <property type="project" value="UniProtKB-UniRule"/>
</dbReference>
<feature type="binding site" evidence="9">
    <location>
        <position position="241"/>
    </location>
    <ligand>
        <name>NAD(+)</name>
        <dbReference type="ChEBI" id="CHEBI:57540"/>
    </ligand>
</feature>
<evidence type="ECO:0000259" key="12">
    <source>
        <dbReference type="Pfam" id="PF12242"/>
    </source>
</evidence>
<evidence type="ECO:0000256" key="9">
    <source>
        <dbReference type="HAMAP-Rule" id="MF_01838"/>
    </source>
</evidence>
<feature type="binding site" evidence="9">
    <location>
        <begin position="268"/>
        <end position="270"/>
    </location>
    <ligand>
        <name>NAD(+)</name>
        <dbReference type="ChEBI" id="CHEBI:57540"/>
    </ligand>
</feature>